<keyword evidence="3" id="KW-1185">Reference proteome</keyword>
<dbReference type="RefSeq" id="WP_183549950.1">
    <property type="nucleotide sequence ID" value="NZ_BMQT01000012.1"/>
</dbReference>
<accession>A0A7W5FAR8</accession>
<organism evidence="2 3">
    <name type="scientific">Nocardioides albus</name>
    <dbReference type="NCBI Taxonomy" id="1841"/>
    <lineage>
        <taxon>Bacteria</taxon>
        <taxon>Bacillati</taxon>
        <taxon>Actinomycetota</taxon>
        <taxon>Actinomycetes</taxon>
        <taxon>Propionibacteriales</taxon>
        <taxon>Nocardioidaceae</taxon>
        <taxon>Nocardioides</taxon>
    </lineage>
</organism>
<reference evidence="2 3" key="1">
    <citation type="submission" date="2020-08" db="EMBL/GenBank/DDBJ databases">
        <title>Genomic Encyclopedia of Type Strains, Phase III (KMG-III): the genomes of soil and plant-associated and newly described type strains.</title>
        <authorList>
            <person name="Whitman W."/>
        </authorList>
    </citation>
    <scope>NUCLEOTIDE SEQUENCE [LARGE SCALE GENOMIC DNA]</scope>
    <source>
        <strain evidence="2 3">CECT 3302</strain>
    </source>
</reference>
<evidence type="ECO:0000313" key="2">
    <source>
        <dbReference type="EMBL" id="MBB3091569.1"/>
    </source>
</evidence>
<name>A0A7W5FAR8_9ACTN</name>
<comment type="caution">
    <text evidence="2">The sequence shown here is derived from an EMBL/GenBank/DDBJ whole genome shotgun (WGS) entry which is preliminary data.</text>
</comment>
<sequence length="330" mass="34882">MTKAFAATAVAALAVAVAPLISSPAHADTAPLPYIGGYATLTVNNVTKAQNCEEYGVRGTNIPVSVDVSFGANYTDEFTAPTTRWEVAVFDSAGDDVTNYIEGTDFPEGSATGNLCSFLPVGNYRAVAYIFTMDDAGSYTDTAEVTDAFSIRAAHSYTLSAGRSATTIKSQLKDYGKALAGRSVAVQRKSSGTWKTITHRTTGSTGWASASVARGYSYRFTYGGKYSAAVWVPKVATSVAKISVSKYGKTSYRSVGKLTAGGKVVKGKRILLQKRSNGGWVTVKSCVTSAYGKCAAVTAPASSRNYRWKYAGDATRAADVSASFYLRKRG</sequence>
<proteinExistence type="predicted"/>
<gene>
    <name evidence="2" type="ORF">FHS12_004539</name>
</gene>
<dbReference type="Proteomes" id="UP000577707">
    <property type="component" value="Unassembled WGS sequence"/>
</dbReference>
<dbReference type="EMBL" id="JACHXG010000011">
    <property type="protein sequence ID" value="MBB3091569.1"/>
    <property type="molecule type" value="Genomic_DNA"/>
</dbReference>
<feature type="signal peptide" evidence="1">
    <location>
        <begin position="1"/>
        <end position="27"/>
    </location>
</feature>
<evidence type="ECO:0000313" key="3">
    <source>
        <dbReference type="Proteomes" id="UP000577707"/>
    </source>
</evidence>
<feature type="chain" id="PRO_5030761660" evidence="1">
    <location>
        <begin position="28"/>
        <end position="330"/>
    </location>
</feature>
<protein>
    <submittedName>
        <fullName evidence="2">Uncharacterized protein</fullName>
    </submittedName>
</protein>
<keyword evidence="1" id="KW-0732">Signal</keyword>
<dbReference type="AlphaFoldDB" id="A0A7W5FAR8"/>
<evidence type="ECO:0000256" key="1">
    <source>
        <dbReference type="SAM" id="SignalP"/>
    </source>
</evidence>